<dbReference type="PROSITE" id="PS51194">
    <property type="entry name" value="HELICASE_CTER"/>
    <property type="match status" value="1"/>
</dbReference>
<keyword evidence="12" id="KW-1185">Reference proteome</keyword>
<evidence type="ECO:0000256" key="4">
    <source>
        <dbReference type="ARBA" id="ARBA00022806"/>
    </source>
</evidence>
<dbReference type="RefSeq" id="WP_349639862.1">
    <property type="nucleotide sequence ID" value="NZ_CP090958.1"/>
</dbReference>
<keyword evidence="5" id="KW-0067">ATP-binding</keyword>
<dbReference type="InterPro" id="IPR014001">
    <property type="entry name" value="Helicase_ATP-bd"/>
</dbReference>
<dbReference type="CDD" id="cd04488">
    <property type="entry name" value="RecG_wedge_OBF"/>
    <property type="match status" value="1"/>
</dbReference>
<dbReference type="GO" id="GO:0016787">
    <property type="term" value="F:hydrolase activity"/>
    <property type="evidence" value="ECO:0007669"/>
    <property type="project" value="UniProtKB-KW"/>
</dbReference>
<evidence type="ECO:0000256" key="5">
    <source>
        <dbReference type="ARBA" id="ARBA00022840"/>
    </source>
</evidence>
<dbReference type="PROSITE" id="PS51192">
    <property type="entry name" value="HELICASE_ATP_BIND_1"/>
    <property type="match status" value="1"/>
</dbReference>
<proteinExistence type="predicted"/>
<keyword evidence="2" id="KW-0227">DNA damage</keyword>
<evidence type="ECO:0000256" key="1">
    <source>
        <dbReference type="ARBA" id="ARBA00022741"/>
    </source>
</evidence>
<dbReference type="SUPFAM" id="SSF52540">
    <property type="entry name" value="P-loop containing nucleoside triphosphate hydrolases"/>
    <property type="match status" value="2"/>
</dbReference>
<dbReference type="Gene3D" id="3.40.50.300">
    <property type="entry name" value="P-loop containing nucleotide triphosphate hydrolases"/>
    <property type="match status" value="2"/>
</dbReference>
<dbReference type="InterPro" id="IPR011545">
    <property type="entry name" value="DEAD/DEAH_box_helicase_dom"/>
</dbReference>
<evidence type="ECO:0000256" key="3">
    <source>
        <dbReference type="ARBA" id="ARBA00022801"/>
    </source>
</evidence>
<dbReference type="Proteomes" id="UP001209083">
    <property type="component" value="Chromosome"/>
</dbReference>
<dbReference type="InterPro" id="IPR001650">
    <property type="entry name" value="Helicase_C-like"/>
</dbReference>
<keyword evidence="7" id="KW-0234">DNA repair</keyword>
<name>A0ABY8QVJ9_9MICO</name>
<dbReference type="CDD" id="cd17992">
    <property type="entry name" value="DEXHc_RecG"/>
    <property type="match status" value="1"/>
</dbReference>
<dbReference type="SUPFAM" id="SSF50249">
    <property type="entry name" value="Nucleic acid-binding proteins"/>
    <property type="match status" value="1"/>
</dbReference>
<keyword evidence="4 11" id="KW-0347">Helicase</keyword>
<keyword evidence="6" id="KW-0238">DNA-binding</keyword>
<accession>A0ABY8QVJ9</accession>
<protein>
    <submittedName>
        <fullName evidence="11">ATP-dependent DNA helicase RecG</fullName>
        <ecNumber evidence="11">3.6.4.12</ecNumber>
    </submittedName>
</protein>
<feature type="region of interest" description="Disordered" evidence="8">
    <location>
        <begin position="523"/>
        <end position="554"/>
    </location>
</feature>
<dbReference type="InterPro" id="IPR012340">
    <property type="entry name" value="NA-bd_OB-fold"/>
</dbReference>
<dbReference type="PANTHER" id="PTHR47964">
    <property type="entry name" value="ATP-DEPENDENT DNA HELICASE HOMOLOG RECG, CHLOROPLASTIC"/>
    <property type="match status" value="1"/>
</dbReference>
<feature type="domain" description="Helicase ATP-binding" evidence="9">
    <location>
        <begin position="294"/>
        <end position="472"/>
    </location>
</feature>
<dbReference type="EMBL" id="CP090958">
    <property type="protein sequence ID" value="WGW13054.1"/>
    <property type="molecule type" value="Genomic_DNA"/>
</dbReference>
<keyword evidence="1" id="KW-0547">Nucleotide-binding</keyword>
<sequence>MTGAESILDKPLTKVLGTRSGNLFSKKLRLETLGDLLRHYPRRYIQPGELTDLSGLIEGEEVTVQAKVTAISTRSMRQKRGSITEVTISDDVSSGTVTFFNQAWLADKLPVGTLAVFTGKVSRYRNKLQLASPVWFDLSDLIDSEERPADDRLAAADVTRPIPVYRATEKLGTMTIFAAVRTLLKTVDLDAIPDPLPAGIVERRDLPSVKEAFLAVHRPMSIGHAYSGLARFRFEEAFALQTALAQRRVVSLGQTTTARPGAQAEPGLLQIFDQRLPFQLTGSQKEVGAQIADDLSQPHPMHRLLHGEVGSGKTLVALRAMLQVIDSGGQAALLAPTEVLAAQHYRSISKFLGELGQGTILIGNDEGMPVTRVGLLTGSMTNGAKQRVLLDLIAGDIGILIGTHALIQDSVTFNDLGLVVVDEQHRFGVKQRDALRGKTLGGEAPHTLVMTATPIPRTVAMTVFGDLDVSTLTDLPGGEKDIATHLVSVTEHPGWVARIWQRVREEIDAGRQAYVVAPRITGNDDAATPEIGDGPDVFDQPELAEAPDSSEQPPLNAVTDVVQELRDLEVFDGVRIEVLHGQLTPEDKERTMDRFAAGDVGILVSTTVIEVGVDVENAAVMVILDADRFGIAQLHQLRGRVGRGRFPGLCFLVTAMQSGHPSYERLQAVADTLDGFELSKIDVGARREGDVLGSAQSGGKSSLKLLRVLHDEKVISEARDDATGIVEADPLLSAYPDLRALMGALLNEENEEYLERG</sequence>
<dbReference type="Pfam" id="PF17191">
    <property type="entry name" value="RecG_wedge"/>
    <property type="match status" value="1"/>
</dbReference>
<dbReference type="PANTHER" id="PTHR47964:SF1">
    <property type="entry name" value="ATP-DEPENDENT DNA HELICASE HOMOLOG RECG, CHLOROPLASTIC"/>
    <property type="match status" value="1"/>
</dbReference>
<evidence type="ECO:0000259" key="10">
    <source>
        <dbReference type="PROSITE" id="PS51194"/>
    </source>
</evidence>
<keyword evidence="3 11" id="KW-0378">Hydrolase</keyword>
<evidence type="ECO:0000313" key="12">
    <source>
        <dbReference type="Proteomes" id="UP001209083"/>
    </source>
</evidence>
<dbReference type="InterPro" id="IPR027417">
    <property type="entry name" value="P-loop_NTPase"/>
</dbReference>
<evidence type="ECO:0000256" key="7">
    <source>
        <dbReference type="ARBA" id="ARBA00023204"/>
    </source>
</evidence>
<evidence type="ECO:0000256" key="8">
    <source>
        <dbReference type="SAM" id="MobiDB-lite"/>
    </source>
</evidence>
<dbReference type="SMART" id="SM00490">
    <property type="entry name" value="HELICc"/>
    <property type="match status" value="1"/>
</dbReference>
<organism evidence="11 12">
    <name type="scientific">Saxibacter everestensis</name>
    <dbReference type="NCBI Taxonomy" id="2909229"/>
    <lineage>
        <taxon>Bacteria</taxon>
        <taxon>Bacillati</taxon>
        <taxon>Actinomycetota</taxon>
        <taxon>Actinomycetes</taxon>
        <taxon>Micrococcales</taxon>
        <taxon>Brevibacteriaceae</taxon>
        <taxon>Saxibacter</taxon>
    </lineage>
</organism>
<dbReference type="SMART" id="SM00487">
    <property type="entry name" value="DEXDc"/>
    <property type="match status" value="1"/>
</dbReference>
<feature type="domain" description="Helicase C-terminal" evidence="10">
    <location>
        <begin position="523"/>
        <end position="689"/>
    </location>
</feature>
<dbReference type="Pfam" id="PF00270">
    <property type="entry name" value="DEAD"/>
    <property type="match status" value="1"/>
</dbReference>
<dbReference type="GO" id="GO:0003678">
    <property type="term" value="F:DNA helicase activity"/>
    <property type="evidence" value="ECO:0007669"/>
    <property type="project" value="UniProtKB-EC"/>
</dbReference>
<dbReference type="Gene3D" id="2.40.50.140">
    <property type="entry name" value="Nucleic acid-binding proteins"/>
    <property type="match status" value="1"/>
</dbReference>
<evidence type="ECO:0000256" key="6">
    <source>
        <dbReference type="ARBA" id="ARBA00023125"/>
    </source>
</evidence>
<reference evidence="11 12" key="1">
    <citation type="submission" date="2023-05" db="EMBL/GenBank/DDBJ databases">
        <title>Lithophilousrod everest ZFBP1038 complete genpme.</title>
        <authorList>
            <person name="Tian M."/>
        </authorList>
    </citation>
    <scope>NUCLEOTIDE SEQUENCE [LARGE SCALE GENOMIC DNA]</scope>
    <source>
        <strain evidence="11 12">ZFBP1038</strain>
    </source>
</reference>
<evidence type="ECO:0000313" key="11">
    <source>
        <dbReference type="EMBL" id="WGW13054.1"/>
    </source>
</evidence>
<evidence type="ECO:0000259" key="9">
    <source>
        <dbReference type="PROSITE" id="PS51192"/>
    </source>
</evidence>
<dbReference type="InterPro" id="IPR033454">
    <property type="entry name" value="RecG_wedge"/>
</dbReference>
<evidence type="ECO:0000256" key="2">
    <source>
        <dbReference type="ARBA" id="ARBA00022763"/>
    </source>
</evidence>
<dbReference type="InterPro" id="IPR047112">
    <property type="entry name" value="RecG/Mfd"/>
</dbReference>
<gene>
    <name evidence="11" type="ORF">LWF01_04580</name>
</gene>
<dbReference type="EC" id="3.6.4.12" evidence="11"/>
<dbReference type="Pfam" id="PF00271">
    <property type="entry name" value="Helicase_C"/>
    <property type="match status" value="1"/>
</dbReference>